<evidence type="ECO:0000259" key="11">
    <source>
        <dbReference type="Pfam" id="PF03449"/>
    </source>
</evidence>
<evidence type="ECO:0000256" key="4">
    <source>
        <dbReference type="ARBA" id="ARBA00023125"/>
    </source>
</evidence>
<dbReference type="InterPro" id="IPR018151">
    <property type="entry name" value="TF_GreA/GreB_CS"/>
</dbReference>
<dbReference type="InterPro" id="IPR036953">
    <property type="entry name" value="GreA/GreB_C_sf"/>
</dbReference>
<dbReference type="EMBL" id="CP002287">
    <property type="protein sequence ID" value="ADP18289.1"/>
    <property type="molecule type" value="Genomic_DNA"/>
</dbReference>
<keyword evidence="3 8" id="KW-0805">Transcription regulation</keyword>
<dbReference type="Gene3D" id="3.10.50.30">
    <property type="entry name" value="Transcription elongation factor, GreA/GreB, C-terminal domain"/>
    <property type="match status" value="1"/>
</dbReference>
<dbReference type="AlphaFoldDB" id="E3HNV0"/>
<dbReference type="Pfam" id="PF01272">
    <property type="entry name" value="GreA_GreB"/>
    <property type="match status" value="1"/>
</dbReference>
<comment type="function">
    <text evidence="6 8 9">Necessary for efficient RNA polymerase transcription elongation past template-encoded arresting sites. The arresting sites in DNA have the property of trapping a certain fraction of elongating RNA polymerases that pass through, resulting in locked ternary complexes. Cleavage of the nascent transcript by cleavage factors such as GreA or GreB allows the resumption of elongation from the new 3'terminus. GreA releases sequences of 2 to 3 nucleotides.</text>
</comment>
<dbReference type="KEGG" id="axy:AXYL_04982"/>
<evidence type="ECO:0000256" key="8">
    <source>
        <dbReference type="HAMAP-Rule" id="MF_00105"/>
    </source>
</evidence>
<reference evidence="12 13" key="1">
    <citation type="journal article" date="2011" name="J. Bacteriol.">
        <title>Complete genome sequence of the haloaromatic acid-degrading bacterium Achromobacter xylosoxidans A8.</title>
        <authorList>
            <person name="Strnad H."/>
            <person name="Ridl J."/>
            <person name="Paces J."/>
            <person name="Kolar M."/>
            <person name="Vlcek C."/>
            <person name="Paces V."/>
        </authorList>
    </citation>
    <scope>NUCLEOTIDE SEQUENCE [LARGE SCALE GENOMIC DNA]</scope>
    <source>
        <strain evidence="12 13">A8</strain>
    </source>
</reference>
<dbReference type="NCBIfam" id="NF001263">
    <property type="entry name" value="PRK00226.1-4"/>
    <property type="match status" value="1"/>
</dbReference>
<dbReference type="eggNOG" id="COG0782">
    <property type="taxonomic scope" value="Bacteria"/>
</dbReference>
<evidence type="ECO:0000256" key="3">
    <source>
        <dbReference type="ARBA" id="ARBA00023015"/>
    </source>
</evidence>
<evidence type="ECO:0000256" key="9">
    <source>
        <dbReference type="RuleBase" id="RU000556"/>
    </source>
</evidence>
<dbReference type="NCBIfam" id="TIGR01462">
    <property type="entry name" value="greA"/>
    <property type="match status" value="1"/>
</dbReference>
<dbReference type="PROSITE" id="PS00830">
    <property type="entry name" value="GREAB_2"/>
    <property type="match status" value="1"/>
</dbReference>
<dbReference type="Gene3D" id="1.10.287.180">
    <property type="entry name" value="Transcription elongation factor, GreA/GreB, N-terminal domain"/>
    <property type="match status" value="1"/>
</dbReference>
<feature type="domain" description="Transcription elongation factor GreA/GreB N-terminal" evidence="11">
    <location>
        <begin position="78"/>
        <end position="147"/>
    </location>
</feature>
<evidence type="ECO:0000256" key="5">
    <source>
        <dbReference type="ARBA" id="ARBA00023163"/>
    </source>
</evidence>
<dbReference type="GO" id="GO:0003677">
    <property type="term" value="F:DNA binding"/>
    <property type="evidence" value="ECO:0007669"/>
    <property type="project" value="UniProtKB-UniRule"/>
</dbReference>
<keyword evidence="5 8" id="KW-0804">Transcription</keyword>
<dbReference type="HAMAP" id="MF_00105">
    <property type="entry name" value="GreA_GreB"/>
    <property type="match status" value="1"/>
</dbReference>
<dbReference type="GO" id="GO:0006354">
    <property type="term" value="P:DNA-templated transcription elongation"/>
    <property type="evidence" value="ECO:0007669"/>
    <property type="project" value="TreeGrafter"/>
</dbReference>
<keyword evidence="12" id="KW-0648">Protein biosynthesis</keyword>
<dbReference type="PANTHER" id="PTHR30437">
    <property type="entry name" value="TRANSCRIPTION ELONGATION FACTOR GREA"/>
    <property type="match status" value="1"/>
</dbReference>
<sequence>MRRKRRFLRRLAIPVDFDHNMTLIAPVPTRAGVLFWSSAPLVNVDTPIDGARQDYDLHRERSVRGVFYFCLGNDMSAIPLTVRGAERLQEELQRLKTVERPAVINAIAEARAQGDLSENAEYDAARERQGFIEGRIAELEGTLSNAHLIDPTALEAEGRAVFGATVDIEDLDSGDRVTYQIVGDVEADIKSNLISVSSPVARALIGKSEGDVVEVVAPAGVREYEVLGVRYI</sequence>
<dbReference type="Proteomes" id="UP000006876">
    <property type="component" value="Chromosome"/>
</dbReference>
<dbReference type="GO" id="GO:0003746">
    <property type="term" value="F:translation elongation factor activity"/>
    <property type="evidence" value="ECO:0007669"/>
    <property type="project" value="UniProtKB-KW"/>
</dbReference>
<comment type="similarity">
    <text evidence="1 8 9">Belongs to the GreA/GreB family.</text>
</comment>
<dbReference type="NCBIfam" id="NF001261">
    <property type="entry name" value="PRK00226.1-2"/>
    <property type="match status" value="1"/>
</dbReference>
<dbReference type="InterPro" id="IPR022691">
    <property type="entry name" value="Tscrpt_elong_fac_GreA/B_N"/>
</dbReference>
<evidence type="ECO:0000313" key="13">
    <source>
        <dbReference type="Proteomes" id="UP000006876"/>
    </source>
</evidence>
<dbReference type="GO" id="GO:0032784">
    <property type="term" value="P:regulation of DNA-templated transcription elongation"/>
    <property type="evidence" value="ECO:0007669"/>
    <property type="project" value="UniProtKB-UniRule"/>
</dbReference>
<evidence type="ECO:0000256" key="7">
    <source>
        <dbReference type="ARBA" id="ARBA00030776"/>
    </source>
</evidence>
<dbReference type="PROSITE" id="PS00829">
    <property type="entry name" value="GREAB_1"/>
    <property type="match status" value="1"/>
</dbReference>
<dbReference type="FunFam" id="3.10.50.30:FF:000001">
    <property type="entry name" value="Transcription elongation factor GreA"/>
    <property type="match status" value="1"/>
</dbReference>
<accession>E3HNV0</accession>
<dbReference type="GO" id="GO:0070063">
    <property type="term" value="F:RNA polymerase binding"/>
    <property type="evidence" value="ECO:0007669"/>
    <property type="project" value="InterPro"/>
</dbReference>
<dbReference type="SUPFAM" id="SSF46557">
    <property type="entry name" value="GreA transcript cleavage protein, N-terminal domain"/>
    <property type="match status" value="1"/>
</dbReference>
<organism evidence="12 13">
    <name type="scientific">Achromobacter xylosoxidans (strain A8)</name>
    <dbReference type="NCBI Taxonomy" id="762376"/>
    <lineage>
        <taxon>Bacteria</taxon>
        <taxon>Pseudomonadati</taxon>
        <taxon>Pseudomonadota</taxon>
        <taxon>Betaproteobacteria</taxon>
        <taxon>Burkholderiales</taxon>
        <taxon>Alcaligenaceae</taxon>
        <taxon>Achromobacter</taxon>
    </lineage>
</organism>
<keyword evidence="4 8" id="KW-0238">DNA-binding</keyword>
<dbReference type="InterPro" id="IPR001437">
    <property type="entry name" value="Tscrpt_elong_fac_GreA/B_C"/>
</dbReference>
<dbReference type="InterPro" id="IPR006359">
    <property type="entry name" value="Tscrpt_elong_fac_GreA"/>
</dbReference>
<dbReference type="NCBIfam" id="NF001264">
    <property type="entry name" value="PRK00226.1-5"/>
    <property type="match status" value="1"/>
</dbReference>
<keyword evidence="12" id="KW-0251">Elongation factor</keyword>
<evidence type="ECO:0000256" key="2">
    <source>
        <dbReference type="ARBA" id="ARBA00013729"/>
    </source>
</evidence>
<name>E3HNV0_ACHXA</name>
<dbReference type="FunFam" id="1.10.287.180:FF:000001">
    <property type="entry name" value="Transcription elongation factor GreA"/>
    <property type="match status" value="1"/>
</dbReference>
<dbReference type="SUPFAM" id="SSF54534">
    <property type="entry name" value="FKBP-like"/>
    <property type="match status" value="1"/>
</dbReference>
<evidence type="ECO:0000313" key="12">
    <source>
        <dbReference type="EMBL" id="ADP18289.1"/>
    </source>
</evidence>
<dbReference type="STRING" id="762376.AXYL_04982"/>
<gene>
    <name evidence="8 12" type="primary">greA</name>
    <name evidence="12" type="ordered locus">AXYL_04982</name>
</gene>
<feature type="domain" description="Transcription elongation factor GreA/GreB C-terminal" evidence="10">
    <location>
        <begin position="157"/>
        <end position="231"/>
    </location>
</feature>
<dbReference type="InterPro" id="IPR023459">
    <property type="entry name" value="Tscrpt_elong_fac_GreA/B_fam"/>
</dbReference>
<proteinExistence type="inferred from homology"/>
<protein>
    <recommendedName>
        <fullName evidence="2 8">Transcription elongation factor GreA</fullName>
    </recommendedName>
    <alternativeName>
        <fullName evidence="7 8">Transcript cleavage factor GreA</fullName>
    </alternativeName>
</protein>
<dbReference type="PANTHER" id="PTHR30437:SF4">
    <property type="entry name" value="TRANSCRIPTION ELONGATION FACTOR GREA"/>
    <property type="match status" value="1"/>
</dbReference>
<evidence type="ECO:0000256" key="6">
    <source>
        <dbReference type="ARBA" id="ARBA00024916"/>
    </source>
</evidence>
<dbReference type="Pfam" id="PF03449">
    <property type="entry name" value="GreA_GreB_N"/>
    <property type="match status" value="1"/>
</dbReference>
<evidence type="ECO:0000256" key="1">
    <source>
        <dbReference type="ARBA" id="ARBA00008213"/>
    </source>
</evidence>
<evidence type="ECO:0000259" key="10">
    <source>
        <dbReference type="Pfam" id="PF01272"/>
    </source>
</evidence>
<dbReference type="InterPro" id="IPR028624">
    <property type="entry name" value="Tscrpt_elong_fac_GreA/B"/>
</dbReference>
<dbReference type="HOGENOM" id="CLU_101379_2_0_4"/>
<dbReference type="InterPro" id="IPR036805">
    <property type="entry name" value="Tscrpt_elong_fac_GreA/B_N_sf"/>
</dbReference>